<protein>
    <submittedName>
        <fullName evidence="2">GNAT family N-acetyltransferase</fullName>
    </submittedName>
</protein>
<organism evidence="2 3">
    <name type="scientific">Paenibacillus flagellatus</name>
    <dbReference type="NCBI Taxonomy" id="2211139"/>
    <lineage>
        <taxon>Bacteria</taxon>
        <taxon>Bacillati</taxon>
        <taxon>Bacillota</taxon>
        <taxon>Bacilli</taxon>
        <taxon>Bacillales</taxon>
        <taxon>Paenibacillaceae</taxon>
        <taxon>Paenibacillus</taxon>
    </lineage>
</organism>
<dbReference type="EMBL" id="QJVJ01000001">
    <property type="protein sequence ID" value="PYI57457.1"/>
    <property type="molecule type" value="Genomic_DNA"/>
</dbReference>
<keyword evidence="2" id="KW-0808">Transferase</keyword>
<evidence type="ECO:0000313" key="2">
    <source>
        <dbReference type="EMBL" id="PYI57457.1"/>
    </source>
</evidence>
<dbReference type="Proteomes" id="UP000247476">
    <property type="component" value="Unassembled WGS sequence"/>
</dbReference>
<dbReference type="OrthoDB" id="4016818at2"/>
<dbReference type="InterPro" id="IPR016181">
    <property type="entry name" value="Acyl_CoA_acyltransferase"/>
</dbReference>
<dbReference type="Gene3D" id="3.40.630.30">
    <property type="match status" value="1"/>
</dbReference>
<dbReference type="SUPFAM" id="SSF55729">
    <property type="entry name" value="Acyl-CoA N-acyltransferases (Nat)"/>
    <property type="match status" value="1"/>
</dbReference>
<keyword evidence="3" id="KW-1185">Reference proteome</keyword>
<reference evidence="2 3" key="1">
    <citation type="submission" date="2018-05" db="EMBL/GenBank/DDBJ databases">
        <title>Paenibacillus flagellatus sp. nov., isolated from selenium mineral soil.</title>
        <authorList>
            <person name="Dai X."/>
        </authorList>
    </citation>
    <scope>NUCLEOTIDE SEQUENCE [LARGE SCALE GENOMIC DNA]</scope>
    <source>
        <strain evidence="2 3">DXL2</strain>
    </source>
</reference>
<dbReference type="AlphaFoldDB" id="A0A2V5KY03"/>
<dbReference type="RefSeq" id="WP_110838498.1">
    <property type="nucleotide sequence ID" value="NZ_QJVJ01000001.1"/>
</dbReference>
<evidence type="ECO:0000259" key="1">
    <source>
        <dbReference type="PROSITE" id="PS51186"/>
    </source>
</evidence>
<dbReference type="Pfam" id="PF00583">
    <property type="entry name" value="Acetyltransf_1"/>
    <property type="match status" value="1"/>
</dbReference>
<evidence type="ECO:0000313" key="3">
    <source>
        <dbReference type="Proteomes" id="UP000247476"/>
    </source>
</evidence>
<feature type="domain" description="N-acetyltransferase" evidence="1">
    <location>
        <begin position="26"/>
        <end position="159"/>
    </location>
</feature>
<dbReference type="GO" id="GO:0016747">
    <property type="term" value="F:acyltransferase activity, transferring groups other than amino-acyl groups"/>
    <property type="evidence" value="ECO:0007669"/>
    <property type="project" value="InterPro"/>
</dbReference>
<gene>
    <name evidence="2" type="ORF">DLM86_03195</name>
</gene>
<sequence>MPDMLVKLYELPDSKPLIRELADAGIVIRRGLAPEKHIVLDWVRRNFSAHWESECDVAFSRRPVSCFIATEGERLVGFGCYEATLKNFFGPTGVHPDMRGKGVGKALLLACMQAMYDEGYGYAVIGGAGPTEFYAKTIGAIPIEGSAPGIYRGMLKQIQE</sequence>
<accession>A0A2V5KY03</accession>
<dbReference type="CDD" id="cd04301">
    <property type="entry name" value="NAT_SF"/>
    <property type="match status" value="1"/>
</dbReference>
<comment type="caution">
    <text evidence="2">The sequence shown here is derived from an EMBL/GenBank/DDBJ whole genome shotgun (WGS) entry which is preliminary data.</text>
</comment>
<proteinExistence type="predicted"/>
<name>A0A2V5KY03_9BACL</name>
<dbReference type="PROSITE" id="PS51186">
    <property type="entry name" value="GNAT"/>
    <property type="match status" value="1"/>
</dbReference>
<dbReference type="InterPro" id="IPR000182">
    <property type="entry name" value="GNAT_dom"/>
</dbReference>